<proteinExistence type="inferred from homology"/>
<comment type="subcellular location">
    <subcellularLocation>
        <location evidence="1">Cell membrane</location>
        <topology evidence="1">Multi-pass membrane protein</topology>
    </subcellularLocation>
</comment>
<comment type="similarity">
    <text evidence="2">Belongs to the cytochrome ubiquinol oxidase subunit 2 family.</text>
</comment>
<feature type="transmembrane region" description="Helical" evidence="7">
    <location>
        <begin position="79"/>
        <end position="100"/>
    </location>
</feature>
<dbReference type="AlphaFoldDB" id="A0A4R4TLL6"/>
<dbReference type="RefSeq" id="WP_132817429.1">
    <property type="nucleotide sequence ID" value="NZ_SMKI01000071.1"/>
</dbReference>
<dbReference type="OrthoDB" id="9776710at2"/>
<evidence type="ECO:0000256" key="6">
    <source>
        <dbReference type="ARBA" id="ARBA00023136"/>
    </source>
</evidence>
<dbReference type="PANTHER" id="PTHR43141">
    <property type="entry name" value="CYTOCHROME BD2 SUBUNIT II"/>
    <property type="match status" value="1"/>
</dbReference>
<keyword evidence="4 7" id="KW-0812">Transmembrane</keyword>
<accession>A0A4R4TLL6</accession>
<feature type="transmembrane region" description="Helical" evidence="7">
    <location>
        <begin position="42"/>
        <end position="67"/>
    </location>
</feature>
<dbReference type="Pfam" id="PF02322">
    <property type="entry name" value="Cyt_bd_oxida_II"/>
    <property type="match status" value="1"/>
</dbReference>
<evidence type="ECO:0000256" key="3">
    <source>
        <dbReference type="ARBA" id="ARBA00022475"/>
    </source>
</evidence>
<feature type="transmembrane region" description="Helical" evidence="7">
    <location>
        <begin position="189"/>
        <end position="210"/>
    </location>
</feature>
<sequence length="267" mass="27497">METLAALVLGVFVAGYFVLAGADIGLGMLLPALGRGRSERGAVIAAVGPLFMANEVWLVAAAGVLFGCFPALEGELFSGLLPVLVPLLAGWLLRDAGLWWRRVSDARALDALVVGGSWLLAGAWGWLLASLLVAADGVGYAPAPVATGAITAAGTAALFAAHGLALGCRRLTGEPLRRAWQLTDGRSAGSTRALTSAVMAGLPLLAGARLPLTEHAASSTALLVQLPPIIAVLPLLVAARYWLGRAAQRPPSRAPIHRSNSPEENLT</sequence>
<evidence type="ECO:0000256" key="2">
    <source>
        <dbReference type="ARBA" id="ARBA00007543"/>
    </source>
</evidence>
<dbReference type="GO" id="GO:0009055">
    <property type="term" value="F:electron transfer activity"/>
    <property type="evidence" value="ECO:0007669"/>
    <property type="project" value="TreeGrafter"/>
</dbReference>
<evidence type="ECO:0000256" key="4">
    <source>
        <dbReference type="ARBA" id="ARBA00022692"/>
    </source>
</evidence>
<dbReference type="GO" id="GO:0016682">
    <property type="term" value="F:oxidoreductase activity, acting on diphenols and related substances as donors, oxygen as acceptor"/>
    <property type="evidence" value="ECO:0007669"/>
    <property type="project" value="TreeGrafter"/>
</dbReference>
<dbReference type="Proteomes" id="UP000295345">
    <property type="component" value="Unassembled WGS sequence"/>
</dbReference>
<gene>
    <name evidence="8" type="ORF">E1283_09140</name>
</gene>
<evidence type="ECO:0000256" key="7">
    <source>
        <dbReference type="SAM" id="Phobius"/>
    </source>
</evidence>
<dbReference type="PANTHER" id="PTHR43141:SF4">
    <property type="entry name" value="CYTOCHROME BD2 SUBUNIT II"/>
    <property type="match status" value="1"/>
</dbReference>
<feature type="transmembrane region" description="Helical" evidence="7">
    <location>
        <begin position="222"/>
        <end position="243"/>
    </location>
</feature>
<organism evidence="8 9">
    <name type="scientific">Streptomyces hainanensis</name>
    <dbReference type="NCBI Taxonomy" id="402648"/>
    <lineage>
        <taxon>Bacteria</taxon>
        <taxon>Bacillati</taxon>
        <taxon>Actinomycetota</taxon>
        <taxon>Actinomycetes</taxon>
        <taxon>Kitasatosporales</taxon>
        <taxon>Streptomycetaceae</taxon>
        <taxon>Streptomyces</taxon>
    </lineage>
</organism>
<comment type="caution">
    <text evidence="8">The sequence shown here is derived from an EMBL/GenBank/DDBJ whole genome shotgun (WGS) entry which is preliminary data.</text>
</comment>
<evidence type="ECO:0000313" key="9">
    <source>
        <dbReference type="Proteomes" id="UP000295345"/>
    </source>
</evidence>
<protein>
    <submittedName>
        <fullName evidence="8">Cytochrome d ubiquinol oxidase subunit II</fullName>
    </submittedName>
</protein>
<dbReference type="InterPro" id="IPR003317">
    <property type="entry name" value="Cyt-d_oxidase_su2"/>
</dbReference>
<evidence type="ECO:0000313" key="8">
    <source>
        <dbReference type="EMBL" id="TDC76674.1"/>
    </source>
</evidence>
<feature type="transmembrane region" description="Helical" evidence="7">
    <location>
        <begin position="145"/>
        <end position="168"/>
    </location>
</feature>
<reference evidence="8 9" key="1">
    <citation type="submission" date="2019-03" db="EMBL/GenBank/DDBJ databases">
        <title>Draft genome sequences of novel Actinobacteria.</title>
        <authorList>
            <person name="Sahin N."/>
            <person name="Ay H."/>
            <person name="Saygin H."/>
        </authorList>
    </citation>
    <scope>NUCLEOTIDE SEQUENCE [LARGE SCALE GENOMIC DNA]</scope>
    <source>
        <strain evidence="8 9">DSM 41900</strain>
    </source>
</reference>
<evidence type="ECO:0000256" key="5">
    <source>
        <dbReference type="ARBA" id="ARBA00022989"/>
    </source>
</evidence>
<keyword evidence="5 7" id="KW-1133">Transmembrane helix</keyword>
<dbReference type="GO" id="GO:0070069">
    <property type="term" value="C:cytochrome complex"/>
    <property type="evidence" value="ECO:0007669"/>
    <property type="project" value="TreeGrafter"/>
</dbReference>
<feature type="transmembrane region" description="Helical" evidence="7">
    <location>
        <begin position="112"/>
        <end position="133"/>
    </location>
</feature>
<name>A0A4R4TLL6_9ACTN</name>
<keyword evidence="3" id="KW-1003">Cell membrane</keyword>
<evidence type="ECO:0000256" key="1">
    <source>
        <dbReference type="ARBA" id="ARBA00004651"/>
    </source>
</evidence>
<dbReference type="EMBL" id="SMKI01000071">
    <property type="protein sequence ID" value="TDC76674.1"/>
    <property type="molecule type" value="Genomic_DNA"/>
</dbReference>
<feature type="transmembrane region" description="Helical" evidence="7">
    <location>
        <begin position="6"/>
        <end position="30"/>
    </location>
</feature>
<dbReference type="GO" id="GO:0005886">
    <property type="term" value="C:plasma membrane"/>
    <property type="evidence" value="ECO:0007669"/>
    <property type="project" value="UniProtKB-SubCell"/>
</dbReference>
<keyword evidence="6 7" id="KW-0472">Membrane</keyword>
<dbReference type="GO" id="GO:0019646">
    <property type="term" value="P:aerobic electron transport chain"/>
    <property type="evidence" value="ECO:0007669"/>
    <property type="project" value="TreeGrafter"/>
</dbReference>
<keyword evidence="9" id="KW-1185">Reference proteome</keyword>